<keyword evidence="6" id="KW-0769">Symport</keyword>
<keyword evidence="4" id="KW-1003">Cell membrane</keyword>
<reference evidence="13 14" key="1">
    <citation type="submission" date="2020-08" db="EMBL/GenBank/DDBJ databases">
        <title>Sequencing the genomes of 1000 actinobacteria strains.</title>
        <authorList>
            <person name="Klenk H.-P."/>
        </authorList>
    </citation>
    <scope>NUCLEOTIDE SEQUENCE [LARGE SCALE GENOMIC DNA]</scope>
    <source>
        <strain evidence="13 14">DSM 105784</strain>
    </source>
</reference>
<comment type="function">
    <text evidence="9">May be a proton symporter involved in the uptake of osmolytes such as proline and glycine betaine.</text>
</comment>
<evidence type="ECO:0000259" key="12">
    <source>
        <dbReference type="PROSITE" id="PS50850"/>
    </source>
</evidence>
<feature type="transmembrane region" description="Helical" evidence="11">
    <location>
        <begin position="42"/>
        <end position="59"/>
    </location>
</feature>
<dbReference type="GO" id="GO:0005886">
    <property type="term" value="C:plasma membrane"/>
    <property type="evidence" value="ECO:0007669"/>
    <property type="project" value="UniProtKB-SubCell"/>
</dbReference>
<evidence type="ECO:0000256" key="6">
    <source>
        <dbReference type="ARBA" id="ARBA00022847"/>
    </source>
</evidence>
<name>A0A841AL47_9MICO</name>
<feature type="transmembrane region" description="Helical" evidence="11">
    <location>
        <begin position="320"/>
        <end position="338"/>
    </location>
</feature>
<feature type="transmembrane region" description="Helical" evidence="11">
    <location>
        <begin position="262"/>
        <end position="283"/>
    </location>
</feature>
<dbReference type="Proteomes" id="UP000536685">
    <property type="component" value="Unassembled WGS sequence"/>
</dbReference>
<keyword evidence="3" id="KW-0813">Transport</keyword>
<gene>
    <name evidence="13" type="ORF">HD599_000749</name>
</gene>
<feature type="domain" description="Major facilitator superfamily (MFS) profile" evidence="12">
    <location>
        <begin position="27"/>
        <end position="439"/>
    </location>
</feature>
<feature type="transmembrane region" description="Helical" evidence="11">
    <location>
        <begin position="344"/>
        <end position="364"/>
    </location>
</feature>
<evidence type="ECO:0000313" key="13">
    <source>
        <dbReference type="EMBL" id="MBB5842426.1"/>
    </source>
</evidence>
<evidence type="ECO:0000256" key="9">
    <source>
        <dbReference type="ARBA" id="ARBA00037295"/>
    </source>
</evidence>
<dbReference type="EMBL" id="JACHMJ010000001">
    <property type="protein sequence ID" value="MBB5842426.1"/>
    <property type="molecule type" value="Genomic_DNA"/>
</dbReference>
<proteinExistence type="inferred from homology"/>
<dbReference type="PANTHER" id="PTHR43045">
    <property type="entry name" value="SHIKIMATE TRANSPORTER"/>
    <property type="match status" value="1"/>
</dbReference>
<keyword evidence="8 11" id="KW-0472">Membrane</keyword>
<evidence type="ECO:0000256" key="4">
    <source>
        <dbReference type="ARBA" id="ARBA00022475"/>
    </source>
</evidence>
<feature type="transmembrane region" description="Helical" evidence="11">
    <location>
        <begin position="99"/>
        <end position="118"/>
    </location>
</feature>
<dbReference type="Gene3D" id="1.20.1250.20">
    <property type="entry name" value="MFS general substrate transporter like domains"/>
    <property type="match status" value="1"/>
</dbReference>
<dbReference type="AlphaFoldDB" id="A0A841AL47"/>
<evidence type="ECO:0000313" key="14">
    <source>
        <dbReference type="Proteomes" id="UP000536685"/>
    </source>
</evidence>
<keyword evidence="14" id="KW-1185">Reference proteome</keyword>
<feature type="transmembrane region" description="Helical" evidence="11">
    <location>
        <begin position="165"/>
        <end position="188"/>
    </location>
</feature>
<evidence type="ECO:0000256" key="2">
    <source>
        <dbReference type="ARBA" id="ARBA00008240"/>
    </source>
</evidence>
<evidence type="ECO:0000256" key="11">
    <source>
        <dbReference type="SAM" id="Phobius"/>
    </source>
</evidence>
<dbReference type="InterPro" id="IPR020846">
    <property type="entry name" value="MFS_dom"/>
</dbReference>
<evidence type="ECO:0000256" key="8">
    <source>
        <dbReference type="ARBA" id="ARBA00023136"/>
    </source>
</evidence>
<feature type="transmembrane region" description="Helical" evidence="11">
    <location>
        <begin position="385"/>
        <end position="408"/>
    </location>
</feature>
<keyword evidence="5 11" id="KW-0812">Transmembrane</keyword>
<dbReference type="FunFam" id="1.20.1250.20:FF:000001">
    <property type="entry name" value="Dicarboxylate MFS transporter"/>
    <property type="match status" value="1"/>
</dbReference>
<comment type="caution">
    <text evidence="13">The sequence shown here is derived from an EMBL/GenBank/DDBJ whole genome shotgun (WGS) entry which is preliminary data.</text>
</comment>
<dbReference type="RefSeq" id="WP_221420432.1">
    <property type="nucleotide sequence ID" value="NZ_JACHMJ010000001.1"/>
</dbReference>
<protein>
    <recommendedName>
        <fullName evidence="10">Putative proline/betaine transporter</fullName>
    </recommendedName>
</protein>
<feature type="transmembrane region" description="Helical" evidence="11">
    <location>
        <begin position="200"/>
        <end position="223"/>
    </location>
</feature>
<comment type="similarity">
    <text evidence="2">Belongs to the major facilitator superfamily. Metabolite:H+ Symporter (MHS) family (TC 2.A.1.6) family.</text>
</comment>
<feature type="transmembrane region" description="Helical" evidence="11">
    <location>
        <begin position="414"/>
        <end position="433"/>
    </location>
</feature>
<keyword evidence="7 11" id="KW-1133">Transmembrane helix</keyword>
<evidence type="ECO:0000256" key="7">
    <source>
        <dbReference type="ARBA" id="ARBA00022989"/>
    </source>
</evidence>
<dbReference type="PROSITE" id="PS50850">
    <property type="entry name" value="MFS"/>
    <property type="match status" value="1"/>
</dbReference>
<dbReference type="Pfam" id="PF07690">
    <property type="entry name" value="MFS_1"/>
    <property type="match status" value="1"/>
</dbReference>
<evidence type="ECO:0000256" key="3">
    <source>
        <dbReference type="ARBA" id="ARBA00022448"/>
    </source>
</evidence>
<sequence>MADSATLDTPDTVPVRTPEQRREARKVAVSSLIGTSIEWYDYYLYGTAAALIFPAIFFSEDDPGVGVIKAFVTYAVGFAARPLGGFIFGHYGDRVGRKAMLMISLVLMGAATFLIGLLPGYAEIGIWAPILLCVLRLLQGFAVGGEWGSAVVMSVEHAPKNKRGLFGSFPQIGVPVGLLLSSAVFGIVNGVTTDEQFLAWGWRIPFLLSAVLVIVGIVIRLVITESPLFQELQKNDELAEQPTREVIVKHWRTLLLTIGMKLFQNAIFYLYSVFLLSYIANTMQLDNQIGLNAIIISSLIGFVSVPGWSYLTDKIGRKPVYLAGTVLGVIFYPISFVMVGTGNVVFITIAMIIGLNLLHDMIYGPQAVYFSELFGTRVRLSGASIAYQIGAMLSGGLAPLIAAALLVAQNGETWGIVIYAVGLGVISIVCTILSPETFRGTLRDRV</sequence>
<dbReference type="GO" id="GO:0015293">
    <property type="term" value="F:symporter activity"/>
    <property type="evidence" value="ECO:0007669"/>
    <property type="project" value="UniProtKB-KW"/>
</dbReference>
<evidence type="ECO:0000256" key="10">
    <source>
        <dbReference type="ARBA" id="ARBA00039918"/>
    </source>
</evidence>
<dbReference type="PANTHER" id="PTHR43045:SF1">
    <property type="entry name" value="SHIKIMATE TRANSPORTER"/>
    <property type="match status" value="1"/>
</dbReference>
<feature type="transmembrane region" description="Helical" evidence="11">
    <location>
        <begin position="289"/>
        <end position="308"/>
    </location>
</feature>
<feature type="transmembrane region" description="Helical" evidence="11">
    <location>
        <begin position="71"/>
        <end position="92"/>
    </location>
</feature>
<dbReference type="InterPro" id="IPR036259">
    <property type="entry name" value="MFS_trans_sf"/>
</dbReference>
<dbReference type="InterPro" id="IPR011701">
    <property type="entry name" value="MFS"/>
</dbReference>
<organism evidence="13 14">
    <name type="scientific">Conyzicola lurida</name>
    <dbReference type="NCBI Taxonomy" id="1172621"/>
    <lineage>
        <taxon>Bacteria</taxon>
        <taxon>Bacillati</taxon>
        <taxon>Actinomycetota</taxon>
        <taxon>Actinomycetes</taxon>
        <taxon>Micrococcales</taxon>
        <taxon>Microbacteriaceae</taxon>
        <taxon>Conyzicola</taxon>
    </lineage>
</organism>
<comment type="subcellular location">
    <subcellularLocation>
        <location evidence="1">Cell membrane</location>
        <topology evidence="1">Multi-pass membrane protein</topology>
    </subcellularLocation>
</comment>
<accession>A0A841AL47</accession>
<evidence type="ECO:0000256" key="5">
    <source>
        <dbReference type="ARBA" id="ARBA00022692"/>
    </source>
</evidence>
<evidence type="ECO:0000256" key="1">
    <source>
        <dbReference type="ARBA" id="ARBA00004651"/>
    </source>
</evidence>
<dbReference type="SUPFAM" id="SSF103473">
    <property type="entry name" value="MFS general substrate transporter"/>
    <property type="match status" value="1"/>
</dbReference>
<dbReference type="CDD" id="cd17369">
    <property type="entry name" value="MFS_ShiA_like"/>
    <property type="match status" value="1"/>
</dbReference>